<evidence type="ECO:0000313" key="1">
    <source>
        <dbReference type="EMBL" id="TEB23221.1"/>
    </source>
</evidence>
<gene>
    <name evidence="1" type="ORF">FA13DRAFT_1740186</name>
</gene>
<proteinExistence type="predicted"/>
<name>A0A4Y7SND8_COPMI</name>
<organism evidence="1 2">
    <name type="scientific">Coprinellus micaceus</name>
    <name type="common">Glistening ink-cap mushroom</name>
    <name type="synonym">Coprinus micaceus</name>
    <dbReference type="NCBI Taxonomy" id="71717"/>
    <lineage>
        <taxon>Eukaryota</taxon>
        <taxon>Fungi</taxon>
        <taxon>Dikarya</taxon>
        <taxon>Basidiomycota</taxon>
        <taxon>Agaricomycotina</taxon>
        <taxon>Agaricomycetes</taxon>
        <taxon>Agaricomycetidae</taxon>
        <taxon>Agaricales</taxon>
        <taxon>Agaricineae</taxon>
        <taxon>Psathyrellaceae</taxon>
        <taxon>Coprinellus</taxon>
    </lineage>
</organism>
<comment type="caution">
    <text evidence="1">The sequence shown here is derived from an EMBL/GenBank/DDBJ whole genome shotgun (WGS) entry which is preliminary data.</text>
</comment>
<reference evidence="1 2" key="1">
    <citation type="journal article" date="2019" name="Nat. Ecol. Evol.">
        <title>Megaphylogeny resolves global patterns of mushroom evolution.</title>
        <authorList>
            <person name="Varga T."/>
            <person name="Krizsan K."/>
            <person name="Foldi C."/>
            <person name="Dima B."/>
            <person name="Sanchez-Garcia M."/>
            <person name="Sanchez-Ramirez S."/>
            <person name="Szollosi G.J."/>
            <person name="Szarkandi J.G."/>
            <person name="Papp V."/>
            <person name="Albert L."/>
            <person name="Andreopoulos W."/>
            <person name="Angelini C."/>
            <person name="Antonin V."/>
            <person name="Barry K.W."/>
            <person name="Bougher N.L."/>
            <person name="Buchanan P."/>
            <person name="Buyck B."/>
            <person name="Bense V."/>
            <person name="Catcheside P."/>
            <person name="Chovatia M."/>
            <person name="Cooper J."/>
            <person name="Damon W."/>
            <person name="Desjardin D."/>
            <person name="Finy P."/>
            <person name="Geml J."/>
            <person name="Haridas S."/>
            <person name="Hughes K."/>
            <person name="Justo A."/>
            <person name="Karasinski D."/>
            <person name="Kautmanova I."/>
            <person name="Kiss B."/>
            <person name="Kocsube S."/>
            <person name="Kotiranta H."/>
            <person name="LaButti K.M."/>
            <person name="Lechner B.E."/>
            <person name="Liimatainen K."/>
            <person name="Lipzen A."/>
            <person name="Lukacs Z."/>
            <person name="Mihaltcheva S."/>
            <person name="Morgado L.N."/>
            <person name="Niskanen T."/>
            <person name="Noordeloos M.E."/>
            <person name="Ohm R.A."/>
            <person name="Ortiz-Santana B."/>
            <person name="Ovrebo C."/>
            <person name="Racz N."/>
            <person name="Riley R."/>
            <person name="Savchenko A."/>
            <person name="Shiryaev A."/>
            <person name="Soop K."/>
            <person name="Spirin V."/>
            <person name="Szebenyi C."/>
            <person name="Tomsovsky M."/>
            <person name="Tulloss R.E."/>
            <person name="Uehling J."/>
            <person name="Grigoriev I.V."/>
            <person name="Vagvolgyi C."/>
            <person name="Papp T."/>
            <person name="Martin F.M."/>
            <person name="Miettinen O."/>
            <person name="Hibbett D.S."/>
            <person name="Nagy L.G."/>
        </authorList>
    </citation>
    <scope>NUCLEOTIDE SEQUENCE [LARGE SCALE GENOMIC DNA]</scope>
    <source>
        <strain evidence="1 2">FP101781</strain>
    </source>
</reference>
<dbReference type="InterPro" id="IPR032675">
    <property type="entry name" value="LRR_dom_sf"/>
</dbReference>
<dbReference type="Gene3D" id="3.80.10.10">
    <property type="entry name" value="Ribonuclease Inhibitor"/>
    <property type="match status" value="1"/>
</dbReference>
<protein>
    <submittedName>
        <fullName evidence="1">Uncharacterized protein</fullName>
    </submittedName>
</protein>
<dbReference type="SUPFAM" id="SSF52047">
    <property type="entry name" value="RNI-like"/>
    <property type="match status" value="1"/>
</dbReference>
<accession>A0A4Y7SND8</accession>
<evidence type="ECO:0000313" key="2">
    <source>
        <dbReference type="Proteomes" id="UP000298030"/>
    </source>
</evidence>
<dbReference type="OrthoDB" id="3155440at2759"/>
<sequence>MAMKETSPSPALTPFSSCNTLEAFTRNRNGLDYFNLRPEPPLHVALANERADATTKGPAPVDEAPNEILSHVFELGYLSQEQPDDKFRRNISQTSSRFRQVALNTPSLWSKYNLTQGNISQYLPYLSEYLQRSKGFPLDIDLTCFWSREITRHLMVLLLPHSARWRRLSIMTPNSDIFAFLVDVPAPVLEHISVSHFSSQRRLAVDHLAFGGHLPKLSELVLRNVSLDRVNMPLRGLTKLEIRGHGVWPDLERLDELLGGSEALQELIIHVKPGMVVQDLYQGLSQGPLFLPALRQLTVFTSEWLTDDVARLVRAFSAPNLETLLIQERFGYDTPVSTTHILRYSAYPTPSLTATNCNFVLACRCLSPEQLEGLRMLEMHKAGWDSESGTNNLAALRQTFRGMLSLENLVLTELNPYTALHDLGLASRDTGVPPQGGNLLPIEFPSVDPIPVLSLRTLDIDTMRDFDRPPCGELSQFIRLFAFPSLSALLLRRITQVAWEHTLECFAGHTTEYPALTSLTVAGAKSLQNSSTCSPAVAFPNLQQLSMLYVPPSAFLSHLTEKHDDTVPWPNLDSLTIFGDALRARPILHEVIRRREEVSRPIKSLSLDRMFRGNLESWEWIKERVPDTVEI</sequence>
<dbReference type="AlphaFoldDB" id="A0A4Y7SND8"/>
<dbReference type="STRING" id="71717.A0A4Y7SND8"/>
<keyword evidence="2" id="KW-1185">Reference proteome</keyword>
<dbReference type="Proteomes" id="UP000298030">
    <property type="component" value="Unassembled WGS sequence"/>
</dbReference>
<dbReference type="EMBL" id="QPFP01000080">
    <property type="protein sequence ID" value="TEB23221.1"/>
    <property type="molecule type" value="Genomic_DNA"/>
</dbReference>